<dbReference type="PROSITE" id="PS52019">
    <property type="entry name" value="PKS_MFAS_DH"/>
    <property type="match status" value="1"/>
</dbReference>
<evidence type="ECO:0000256" key="6">
    <source>
        <dbReference type="ARBA" id="ARBA00023194"/>
    </source>
</evidence>
<keyword evidence="8" id="KW-0012">Acyltransferase</keyword>
<feature type="domain" description="Ketosynthase family 3 (KS3)" evidence="11">
    <location>
        <begin position="1448"/>
        <end position="1869"/>
    </location>
</feature>
<dbReference type="EMBL" id="CP142149">
    <property type="protein sequence ID" value="WSE32911.1"/>
    <property type="molecule type" value="Genomic_DNA"/>
</dbReference>
<feature type="region of interest" description="C-terminal hotdog fold" evidence="9">
    <location>
        <begin position="2447"/>
        <end position="2583"/>
    </location>
</feature>
<feature type="domain" description="PKS/mFAS DH" evidence="12">
    <location>
        <begin position="2315"/>
        <end position="2583"/>
    </location>
</feature>
<dbReference type="InterPro" id="IPR014030">
    <property type="entry name" value="Ketoacyl_synth_N"/>
</dbReference>
<feature type="domain" description="Carrier" evidence="10">
    <location>
        <begin position="1355"/>
        <end position="1430"/>
    </location>
</feature>
<dbReference type="InterPro" id="IPR001227">
    <property type="entry name" value="Ac_transferase_dom_sf"/>
</dbReference>
<dbReference type="InterPro" id="IPR020841">
    <property type="entry name" value="PKS_Beta-ketoAc_synthase_dom"/>
</dbReference>
<comment type="pathway">
    <text evidence="2">Antibiotic biosynthesis.</text>
</comment>
<proteinExistence type="predicted"/>
<dbReference type="InterPro" id="IPR016039">
    <property type="entry name" value="Thiolase-like"/>
</dbReference>
<keyword evidence="6" id="KW-0045">Antibiotic biosynthesis</keyword>
<comment type="cofactor">
    <cofactor evidence="1">
        <name>pantetheine 4'-phosphate</name>
        <dbReference type="ChEBI" id="CHEBI:47942"/>
    </cofactor>
</comment>
<dbReference type="Gene3D" id="3.40.50.720">
    <property type="entry name" value="NAD(P)-binding Rossmann-like Domain"/>
    <property type="match status" value="2"/>
</dbReference>
<name>A0ABZ1IEL8_9PSEU</name>
<accession>A0ABZ1IEL8</accession>
<dbReference type="InterPro" id="IPR014043">
    <property type="entry name" value="Acyl_transferase_dom"/>
</dbReference>
<dbReference type="InterPro" id="IPR050091">
    <property type="entry name" value="PKS_NRPS_Biosynth_Enz"/>
</dbReference>
<dbReference type="Pfam" id="PF00698">
    <property type="entry name" value="Acyl_transf_1"/>
    <property type="match status" value="2"/>
</dbReference>
<dbReference type="Pfam" id="PF00550">
    <property type="entry name" value="PP-binding"/>
    <property type="match status" value="2"/>
</dbReference>
<dbReference type="SMART" id="SM00825">
    <property type="entry name" value="PKS_KS"/>
    <property type="match status" value="2"/>
</dbReference>
<dbReference type="PROSITE" id="PS00012">
    <property type="entry name" value="PHOSPHOPANTETHEINE"/>
    <property type="match status" value="2"/>
</dbReference>
<dbReference type="InterPro" id="IPR015083">
    <property type="entry name" value="NorB/c/GfsB-D-like_docking"/>
</dbReference>
<dbReference type="PANTHER" id="PTHR43775:SF51">
    <property type="entry name" value="INACTIVE PHENOLPHTHIOCEROL SYNTHESIS POLYKETIDE SYNTHASE TYPE I PKS1-RELATED"/>
    <property type="match status" value="1"/>
</dbReference>
<dbReference type="Pfam" id="PF21089">
    <property type="entry name" value="PKS_DH_N"/>
    <property type="match status" value="1"/>
</dbReference>
<dbReference type="InterPro" id="IPR049551">
    <property type="entry name" value="PKS_DH_C"/>
</dbReference>
<dbReference type="SMART" id="SM00826">
    <property type="entry name" value="PKS_DH"/>
    <property type="match status" value="1"/>
</dbReference>
<dbReference type="InterPro" id="IPR036736">
    <property type="entry name" value="ACP-like_sf"/>
</dbReference>
<protein>
    <submittedName>
        <fullName evidence="13">Type I polyketide synthase</fullName>
    </submittedName>
</protein>
<dbReference type="InterPro" id="IPR032821">
    <property type="entry name" value="PKS_assoc"/>
</dbReference>
<dbReference type="SUPFAM" id="SSF47336">
    <property type="entry name" value="ACP-like"/>
    <property type="match status" value="2"/>
</dbReference>
<feature type="region of interest" description="N-terminal hotdog fold" evidence="9">
    <location>
        <begin position="2315"/>
        <end position="2436"/>
    </location>
</feature>
<dbReference type="SUPFAM" id="SSF53901">
    <property type="entry name" value="Thiolase-like"/>
    <property type="match status" value="2"/>
</dbReference>
<dbReference type="SMART" id="SM01294">
    <property type="entry name" value="PKS_PP_betabranch"/>
    <property type="match status" value="2"/>
</dbReference>
<dbReference type="Pfam" id="PF02801">
    <property type="entry name" value="Ketoacyl-synt_C"/>
    <property type="match status" value="2"/>
</dbReference>
<evidence type="ECO:0000256" key="2">
    <source>
        <dbReference type="ARBA" id="ARBA00004792"/>
    </source>
</evidence>
<evidence type="ECO:0000259" key="10">
    <source>
        <dbReference type="PROSITE" id="PS50075"/>
    </source>
</evidence>
<dbReference type="InterPro" id="IPR016035">
    <property type="entry name" value="Acyl_Trfase/lysoPLipase"/>
</dbReference>
<dbReference type="InterPro" id="IPR014031">
    <property type="entry name" value="Ketoacyl_synth_C"/>
</dbReference>
<keyword evidence="5" id="KW-0808">Transferase</keyword>
<dbReference type="InterPro" id="IPR020806">
    <property type="entry name" value="PKS_PP-bd"/>
</dbReference>
<dbReference type="CDD" id="cd08952">
    <property type="entry name" value="KR_1_SDR_x"/>
    <property type="match status" value="1"/>
</dbReference>
<keyword evidence="14" id="KW-1185">Reference proteome</keyword>
<dbReference type="Pfam" id="PF22953">
    <property type="entry name" value="SpnB_Rossmann"/>
    <property type="match status" value="2"/>
</dbReference>
<evidence type="ECO:0000313" key="13">
    <source>
        <dbReference type="EMBL" id="WSE32911.1"/>
    </source>
</evidence>
<dbReference type="SUPFAM" id="SSF51735">
    <property type="entry name" value="NAD(P)-binding Rossmann-fold domains"/>
    <property type="match status" value="4"/>
</dbReference>
<dbReference type="Pfam" id="PF08659">
    <property type="entry name" value="KR"/>
    <property type="match status" value="2"/>
</dbReference>
<evidence type="ECO:0000256" key="3">
    <source>
        <dbReference type="ARBA" id="ARBA00022450"/>
    </source>
</evidence>
<dbReference type="InterPro" id="IPR042104">
    <property type="entry name" value="PKS_dehydratase_sf"/>
</dbReference>
<dbReference type="InterPro" id="IPR013968">
    <property type="entry name" value="PKS_KR"/>
</dbReference>
<keyword evidence="7" id="KW-0511">Multifunctional enzyme</keyword>
<dbReference type="InterPro" id="IPR049900">
    <property type="entry name" value="PKS_mFAS_DH"/>
</dbReference>
<dbReference type="Proteomes" id="UP001330812">
    <property type="component" value="Chromosome"/>
</dbReference>
<dbReference type="InterPro" id="IPR057326">
    <property type="entry name" value="KR_dom"/>
</dbReference>
<dbReference type="SMART" id="SM00823">
    <property type="entry name" value="PKS_PP"/>
    <property type="match status" value="2"/>
</dbReference>
<dbReference type="Pfam" id="PF14765">
    <property type="entry name" value="PS-DH"/>
    <property type="match status" value="1"/>
</dbReference>
<dbReference type="CDD" id="cd08956">
    <property type="entry name" value="KR_3_FAS_SDR_x"/>
    <property type="match status" value="1"/>
</dbReference>
<evidence type="ECO:0000256" key="8">
    <source>
        <dbReference type="ARBA" id="ARBA00023315"/>
    </source>
</evidence>
<dbReference type="InterPro" id="IPR020807">
    <property type="entry name" value="PKS_DH"/>
</dbReference>
<keyword evidence="4" id="KW-0597">Phosphoprotein</keyword>
<dbReference type="SMART" id="SM00827">
    <property type="entry name" value="PKS_AT"/>
    <property type="match status" value="2"/>
</dbReference>
<feature type="domain" description="Ketosynthase family 3 (KS3)" evidence="11">
    <location>
        <begin position="34"/>
        <end position="458"/>
    </location>
</feature>
<feature type="domain" description="Carrier" evidence="10">
    <location>
        <begin position="3058"/>
        <end position="3133"/>
    </location>
</feature>
<dbReference type="Gene3D" id="1.10.1200.10">
    <property type="entry name" value="ACP-like"/>
    <property type="match status" value="2"/>
</dbReference>
<comment type="caution">
    <text evidence="9">Lacks conserved residue(s) required for the propagation of feature annotation.</text>
</comment>
<dbReference type="Gene3D" id="3.10.129.110">
    <property type="entry name" value="Polyketide synthase dehydratase"/>
    <property type="match status" value="1"/>
</dbReference>
<evidence type="ECO:0000256" key="1">
    <source>
        <dbReference type="ARBA" id="ARBA00001957"/>
    </source>
</evidence>
<dbReference type="PROSITE" id="PS00606">
    <property type="entry name" value="KS3_1"/>
    <property type="match status" value="2"/>
</dbReference>
<dbReference type="Pfam" id="PF00109">
    <property type="entry name" value="ketoacyl-synt"/>
    <property type="match status" value="2"/>
</dbReference>
<evidence type="ECO:0000259" key="11">
    <source>
        <dbReference type="PROSITE" id="PS52004"/>
    </source>
</evidence>
<dbReference type="InterPro" id="IPR049552">
    <property type="entry name" value="PKS_DH_N"/>
</dbReference>
<evidence type="ECO:0000256" key="4">
    <source>
        <dbReference type="ARBA" id="ARBA00022553"/>
    </source>
</evidence>
<dbReference type="SUPFAM" id="SSF55048">
    <property type="entry name" value="Probable ACP-binding domain of malonyl-CoA ACP transacylase"/>
    <property type="match status" value="2"/>
</dbReference>
<evidence type="ECO:0000259" key="12">
    <source>
        <dbReference type="PROSITE" id="PS52019"/>
    </source>
</evidence>
<reference evidence="13 14" key="1">
    <citation type="journal article" date="2015" name="Int. J. Syst. Evol. Microbiol.">
        <title>Amycolatopsis rhabdoformis sp. nov., an actinomycete isolated from a tropical forest soil.</title>
        <authorList>
            <person name="Souza W.R."/>
            <person name="Silva R.E."/>
            <person name="Goodfellow M."/>
            <person name="Busarakam K."/>
            <person name="Figueiro F.S."/>
            <person name="Ferreira D."/>
            <person name="Rodrigues-Filho E."/>
            <person name="Moraes L.A.B."/>
            <person name="Zucchi T.D."/>
        </authorList>
    </citation>
    <scope>NUCLEOTIDE SEQUENCE [LARGE SCALE GENOMIC DNA]</scope>
    <source>
        <strain evidence="13 14">NCIMB 14900</strain>
    </source>
</reference>
<dbReference type="PANTHER" id="PTHR43775">
    <property type="entry name" value="FATTY ACID SYNTHASE"/>
    <property type="match status" value="1"/>
</dbReference>
<dbReference type="InterPro" id="IPR006162">
    <property type="entry name" value="Ppantetheine_attach_site"/>
</dbReference>
<dbReference type="Pfam" id="PF16197">
    <property type="entry name" value="KAsynt_C_assoc"/>
    <property type="match status" value="2"/>
</dbReference>
<dbReference type="PROSITE" id="PS50075">
    <property type="entry name" value="CARRIER"/>
    <property type="match status" value="2"/>
</dbReference>
<dbReference type="Gene3D" id="3.40.47.10">
    <property type="match status" value="2"/>
</dbReference>
<dbReference type="CDD" id="cd00833">
    <property type="entry name" value="PKS"/>
    <property type="match status" value="2"/>
</dbReference>
<evidence type="ECO:0000256" key="5">
    <source>
        <dbReference type="ARBA" id="ARBA00022679"/>
    </source>
</evidence>
<dbReference type="SMART" id="SM00822">
    <property type="entry name" value="PKS_KR"/>
    <property type="match status" value="2"/>
</dbReference>
<dbReference type="InterPro" id="IPR016036">
    <property type="entry name" value="Malonyl_transacylase_ACP-bd"/>
</dbReference>
<dbReference type="InterPro" id="IPR009081">
    <property type="entry name" value="PP-bd_ACP"/>
</dbReference>
<gene>
    <name evidence="13" type="ORF">VSH64_12420</name>
</gene>
<dbReference type="InterPro" id="IPR018201">
    <property type="entry name" value="Ketoacyl_synth_AS"/>
</dbReference>
<evidence type="ECO:0000256" key="7">
    <source>
        <dbReference type="ARBA" id="ARBA00023268"/>
    </source>
</evidence>
<organism evidence="13 14">
    <name type="scientific">Amycolatopsis rhabdoformis</name>
    <dbReference type="NCBI Taxonomy" id="1448059"/>
    <lineage>
        <taxon>Bacteria</taxon>
        <taxon>Bacillati</taxon>
        <taxon>Actinomycetota</taxon>
        <taxon>Actinomycetes</taxon>
        <taxon>Pseudonocardiales</taxon>
        <taxon>Pseudonocardiaceae</taxon>
        <taxon>Amycolatopsis</taxon>
    </lineage>
</organism>
<dbReference type="InterPro" id="IPR055123">
    <property type="entry name" value="SpnB-like_Rossmann"/>
</dbReference>
<sequence>MTTPSEKVVEALRASVKEADRLRRQNRELLAAAAEPIAIVSMSCRFPGGVRSPEDLWRLVAEGRDAVGGFPADRGWDLRALHTSEVDARGKEVSQRGGFLDCVADFDPGFFGISPREALSMDPQQRLLLETSWEAIERAGIDPVSLRGSRTGVFVGTNGQDYAYLMVRSLDDADGSVGTGIAASATSGRISYTFGLEGPAVTVDTACSSSLVSLHLAAQALRSGECSLALAGGVNVMSTPGSLLEFSRQGGLAPDGRCKAFSDDADGTGWAEGVGVLVLEKLSDAQRNGHPVLALVRGSAVNSDGASNGFTAPNGRSQQRVIRQALAAARLEPSEVDVVEAHGTGTPLGDPVEAGSLLETYGRERAHPLLLGSVKSNFGHTQAAAGVAGVIKLVEAMRHGVVPRTLHVGTPSSHVDWSSGAVELVAEQVPWPDTGRPRRSAVSSFGVSGTNAHTILEQAPDAEPSEAEPSETALVGGVVPWVLSAKTPEALRGQVSALLGTDLGAAADVGFSLVTGRSAFEHRLAAVGADTATLRDRVAGWLAEGSAPGVTSGIAGRRVKLAVLFSGQGSQRLGLGRELYDRFPVFAEAFDAVAAALDPKLDRPLREVVWGTDVALLDRTGWTQPAVFAVEVALLRLAESFGVRPDLLGGHSVGEIAAAHAAGVFSLADACTLVAARARLMDALPAVGAMVSVRATEAEVAAELSDVVSIAAVNGPDSVVLAGAEAEVTRIAEVFAERGRRTKRLTVSHAFHSPLMDPMLAEFRATLAGISFAAPKIPLVSALTGALAGEELGTADYWVRHVREPVRFADAVVAAREAGAGAFLELGPDAVLTALARESVGDSIPVVPALRRTLGEEEAFVAALAALHVCGARVDLSGVLAGGRRVDLPTYAFQHERFWPESDVDRSTVDSWRFREVWRPVAPTGAPRRWLAVVPSDAGTWVDEVLAAVDDVVRVEPDALDAVPDRDAILSFLPDVPATAALLRRAELPVWVVTHGAVAAENDAEVTDPAAAALWGLGRVAALEYPRVWGGLLDVPAGFDERTRELLATALRQSEEDELAVRASGIFGRRLVPAPATTAQEWQPHGTVLITGGTGALGAHVARWLAAHGAEHLVLAGRRGPDAPGATELAAELEASGARVTVAACDVTDRAALAALIEPLPLTAVVHAAGVLDDGVLETLTPERFETVFRAKATSARYLDELTRDKDLEVFALFSSVAGTLGNPGQGGYAAANAVVDALARQRRAAGLPGTAVAWGAWAGAGMASEGVAADRHTDSAALDPEPALSALAQAVVEPEATVVVADLRRPRLLSALLAVRPGPLLDELPGARDLRRDTVPESDFGRTLRALSEPDRPAAVLDLVRTRAAAVLGHTGSGAIGADKAFRDLGFDSLTAIEISNALGAATGLALPSTLVFDHPTPQDLAAHLLTELTGAGADDEDLVAATAASTEPIAIVGMACRFPGGVRSPEDLWRLLTAGEHAITDFPDDRGWDLAALAGGGRGRSATARGGFLDDATEFDAAFFGISPREALAMDPQQRQLLETSWETFESAGLDPAALRGSRTGVFVGTNGQDYANLVTMAREDMEGHASTGLAASVVSGRLSYTFGLEGPSLTIDTACSSSLVALHSAAQALRSGECTLALAGGVTVMSTAIGFAGFTRQGGLAEDGLCKAFADGADGTGWSEGVGLLLVEKLSDAKKNGHPILAVVRGSAVNSDGASNGLTAPNGPSQQRVIRQALANAGLSASDVDAVEAHGTGTVLGDPIEAQAVLATYGQDRSTPVYLGGIKSNLGHTQAAAGVAGIIKMVLALRHGVLPKTLHVDTPSSHVDWTAGAVELLTRQRPWPEVSRPRRAGVSSFGLSGTNAHIVLEQAEEAPVHEQGTPAVAPWPVSAKTAAALDEQVSRLRAFTGEDGAPSALDLGATLAARPGFPHRALLLAGPDGITEAARGLATEQSTAVLFSGQGSQRPGMGRDLHARFPVFAAAFDEVAAALDEHLDRPLREIVFAEDGTPEAELLATTGYTQPALFAFEVALYRLLESFGLRGARFAGHSIGELTAAHLAGVLTLTDAATLVAARAGLMQALPAGGAMVALEATPDEVAAELTDDVSIAAVNAPSSVVLAGAEAAVLRLADRFAERGHRINRLTVSHAFHSPLVEPMLDGFAAVVAGLSFAAPEIPIVSTLTGELATTEQLTDPAYWVRHVREAVRFADAVRSLRAAGATAFVEVGPGSVLTALTQQNVDTTVVATQRKDRDEPTALLTALGRLHVAGVTVDWSPLLAGGRHTTLPTYAFQHQRYWPTLAPLVADAAGLGLTVSTHPLLAAEVPLAGSADAVFSGVLSTRTVPWLAERLVDGEPVFPESGFLDLFAWAGDRTACDRVDELTVATPLNLGSAVAIQVRVGEPASGRRPVTLYGRPADDPEAAWTVHARGFLAAGAVPGGELGEWPPANASAVDLTGFHDVHDGDRVEHGPAFQSITAVWCRRDEVFAEVTLPADVSDAAEFGLHPALADAVSRLAAFAGLDVEPDPVPHVWRGFSLHASGAASVRVRLVRTGPQSTALALFDEEGRLVASVDACVYRALPEAEHHPHDSRHDSLFHLAWAAVRAEHTDGGGCSVLGADGLCLAGVLSAGSVTTLSEVDEAPEVLLVPMAGVGPDPVVATRELAARALPLVQELSTEKFAGTTVVFVTRNGVAAQDGDPIEDPAAAVVWGLVRAAQLENPGRFLLVDVDADPASVAEVASAPKLLATGETQLVIRGGEVLAGRLARLGETETWGRPWDPDGSVFVTGGTGGLGRELARHLVRDRGVRHLVLASRRGLEAPGAADLEDELTELGATVRIVAADVADRAEAARALAEVDGTHPLTAVVHTAGVLDDGVLGSLTPERVSAVLAPKSDAAWHLHELTRDADLAAFVVYSSIAGTMGSPGQANYCAANAALDSLAAHRVAHGLPATSLAWGPWTETGGMTGTLGETDRRRLRATGLPPLEVAEGLALFDAAVASGAARIVPLAVGRGGFAAVEGEVPAVFRGLIRGTRRRAAVARSVPRESPAEQLAGLRESEQTRLLVDVVRTAAAAVLGHDSAEAIEPGQEFRELGFDSLTAVELRNRLSEVAGTPLPSTLVFDYPTPAVLAEHLREELTDGAEGASALDAELDRLEASLRAAAPDGVTRGGIAARLRRMLAALTETDEAETGVADRLSDASADEVLDFIDHELGRLTDR</sequence>
<keyword evidence="3" id="KW-0596">Phosphopantetheine</keyword>
<dbReference type="Gene3D" id="3.40.366.10">
    <property type="entry name" value="Malonyl-Coenzyme A Acyl Carrier Protein, domain 2"/>
    <property type="match status" value="2"/>
</dbReference>
<dbReference type="Gene3D" id="3.30.70.3290">
    <property type="match status" value="2"/>
</dbReference>
<evidence type="ECO:0000313" key="14">
    <source>
        <dbReference type="Proteomes" id="UP001330812"/>
    </source>
</evidence>
<dbReference type="InterPro" id="IPR036291">
    <property type="entry name" value="NAD(P)-bd_dom_sf"/>
</dbReference>
<evidence type="ECO:0000256" key="9">
    <source>
        <dbReference type="PROSITE-ProRule" id="PRU01363"/>
    </source>
</evidence>
<dbReference type="PROSITE" id="PS52004">
    <property type="entry name" value="KS3_2"/>
    <property type="match status" value="2"/>
</dbReference>
<dbReference type="SUPFAM" id="SSF52151">
    <property type="entry name" value="FabD/lysophospholipase-like"/>
    <property type="match status" value="2"/>
</dbReference>
<dbReference type="Pfam" id="PF08990">
    <property type="entry name" value="Docking"/>
    <property type="match status" value="1"/>
</dbReference>